<dbReference type="Proteomes" id="UP000275727">
    <property type="component" value="Chromosome"/>
</dbReference>
<evidence type="ECO:0000313" key="4">
    <source>
        <dbReference type="Proteomes" id="UP000275727"/>
    </source>
</evidence>
<sequence>MGEQGMIRSTLLCAALLFVATPAMAEGPSCDTSVRVRGCRAELLTEGSTLTIRTATEQCAVVDWTLDGAPRSTVVTDGEVKVDLGAPGGTAVLKQCGIVKDLRGVAAREFGTSDASVIGKPPEGARETMVCKTLREAAVAAQQRTAAVSNFDTRKAYPDKQTACTEMLANFDALNAVLPTFMDAALNYARQCQPPGRADALRTEFSRRESATRAQHEKVRRACVNGS</sequence>
<evidence type="ECO:0000313" key="3">
    <source>
        <dbReference type="EMBL" id="BBE32820.1"/>
    </source>
</evidence>
<dbReference type="EMBL" id="AP018711">
    <property type="protein sequence ID" value="BBE32820.1"/>
    <property type="molecule type" value="Genomic_DNA"/>
</dbReference>
<keyword evidence="2" id="KW-0732">Signal</keyword>
<evidence type="ECO:0000256" key="2">
    <source>
        <dbReference type="SAM" id="SignalP"/>
    </source>
</evidence>
<accession>A0AAD1D334</accession>
<feature type="chain" id="PRO_5041945616" evidence="2">
    <location>
        <begin position="26"/>
        <end position="227"/>
    </location>
</feature>
<dbReference type="KEGG" id="smic:SmB9_04780"/>
<feature type="region of interest" description="Disordered" evidence="1">
    <location>
        <begin position="208"/>
        <end position="227"/>
    </location>
</feature>
<dbReference type="AlphaFoldDB" id="A0AAD1D334"/>
<feature type="signal peptide" evidence="2">
    <location>
        <begin position="1"/>
        <end position="25"/>
    </location>
</feature>
<evidence type="ECO:0000256" key="1">
    <source>
        <dbReference type="SAM" id="MobiDB-lite"/>
    </source>
</evidence>
<organism evidence="3 4">
    <name type="scientific">Sphingosinicella microcystinivorans</name>
    <dbReference type="NCBI Taxonomy" id="335406"/>
    <lineage>
        <taxon>Bacteria</taxon>
        <taxon>Pseudomonadati</taxon>
        <taxon>Pseudomonadota</taxon>
        <taxon>Alphaproteobacteria</taxon>
        <taxon>Sphingomonadales</taxon>
        <taxon>Sphingosinicellaceae</taxon>
        <taxon>Sphingosinicella</taxon>
    </lineage>
</organism>
<gene>
    <name evidence="3" type="ORF">SmB9_04780</name>
</gene>
<feature type="compositionally biased region" description="Basic and acidic residues" evidence="1">
    <location>
        <begin position="208"/>
        <end position="217"/>
    </location>
</feature>
<reference evidence="3 4" key="1">
    <citation type="submission" date="2018-06" db="EMBL/GenBank/DDBJ databases">
        <title>Complete Genome Sequence of the Microcystin-Degrading Bacterium Sphingosinicella microcystinivorans Strain B-9.</title>
        <authorList>
            <person name="Jin H."/>
            <person name="Nishizawa T."/>
            <person name="Guo Y."/>
            <person name="Nishizawa A."/>
            <person name="Park H."/>
            <person name="Kato H."/>
            <person name="Tsuji K."/>
            <person name="Harada K."/>
        </authorList>
    </citation>
    <scope>NUCLEOTIDE SEQUENCE [LARGE SCALE GENOMIC DNA]</scope>
    <source>
        <strain evidence="3 4">B9</strain>
    </source>
</reference>
<name>A0AAD1D334_SPHMI</name>
<proteinExistence type="predicted"/>
<protein>
    <submittedName>
        <fullName evidence="3">Uncharacterized protein</fullName>
    </submittedName>
</protein>